<dbReference type="SUPFAM" id="SSF56112">
    <property type="entry name" value="Protein kinase-like (PK-like)"/>
    <property type="match status" value="1"/>
</dbReference>
<keyword evidence="4" id="KW-0418">Kinase</keyword>
<dbReference type="InterPro" id="IPR011009">
    <property type="entry name" value="Kinase-like_dom_sf"/>
</dbReference>
<keyword evidence="2" id="KW-0812">Transmembrane</keyword>
<dbReference type="PANTHER" id="PTHR10566:SF113">
    <property type="entry name" value="PROTEIN ACTIVITY OF BC1 COMPLEX KINASE 7, CHLOROPLASTIC"/>
    <property type="match status" value="1"/>
</dbReference>
<sequence length="563" mass="63545">MKPAQLRARYRQIIGFSARVAANLIFWDIFLSRLGLRSLARKTRPVRLKKFAVQFRAMAIRMGGVMIKVGQFLSSRLDVLPPEIVEELSGLQDEVPAEDFDAIRELAEAELGGSLEKKFKTFDATPMAAASLGQVHRASLLPESQETILFNNIVVKIQRPHIKEIIEVDLSALRRVGGWLERYKPIRQRADVQGLIEEFSTTIYEEVDYLAEGKNVEIFQEHFADHARIHVPRVVWEFTRPQVLTLEDVFAIKITDYDAITAAGIDRAEVARVLLDTYLKQIFEDGFFHADPHPGNLFVTPLAGPDEDGSVDWKLTFVDFGMVGRVPDNLRAGLREMVIAVGTRDAKRLVRAYQQLGLLLPGANLKLIEEAESQVFERFWGKSMSELRQISLDEMREFALQFRELMYEMPFQIPHNLLLLGRTVAILSGMCTGLDPDFNLWDQLSPYARKLISEEATSNWDMWFNELGDLAKTLIAIPAQTGRVLDKIEKGDLEVHMPRVAQQISHLERAVYKLAGSLIFGAVFIGGIVLYNAENSLAGSLLLGTSLIALVWTVFFARGHPLK</sequence>
<evidence type="ECO:0000256" key="2">
    <source>
        <dbReference type="SAM" id="Phobius"/>
    </source>
</evidence>
<keyword evidence="2" id="KW-0472">Membrane</keyword>
<evidence type="ECO:0000259" key="3">
    <source>
        <dbReference type="Pfam" id="PF03109"/>
    </source>
</evidence>
<accession>A0A8J6THQ5</accession>
<dbReference type="Pfam" id="PF03109">
    <property type="entry name" value="ABC1"/>
    <property type="match status" value="1"/>
</dbReference>
<evidence type="ECO:0000313" key="4">
    <source>
        <dbReference type="EMBL" id="MBC8334334.1"/>
    </source>
</evidence>
<feature type="domain" description="ABC1 atypical kinase-like" evidence="3">
    <location>
        <begin position="91"/>
        <end position="351"/>
    </location>
</feature>
<comment type="similarity">
    <text evidence="1">Belongs to the protein kinase superfamily. ADCK protein kinase family.</text>
</comment>
<gene>
    <name evidence="4" type="ORF">H8E29_03635</name>
</gene>
<keyword evidence="2" id="KW-1133">Transmembrane helix</keyword>
<dbReference type="AlphaFoldDB" id="A0A8J6THQ5"/>
<dbReference type="CDD" id="cd05121">
    <property type="entry name" value="ABC1_ADCK3-like"/>
    <property type="match status" value="1"/>
</dbReference>
<organism evidence="4 5">
    <name type="scientific">Candidatus Desulfolinea nitratireducens</name>
    <dbReference type="NCBI Taxonomy" id="2841698"/>
    <lineage>
        <taxon>Bacteria</taxon>
        <taxon>Bacillati</taxon>
        <taxon>Chloroflexota</taxon>
        <taxon>Anaerolineae</taxon>
        <taxon>Anaerolineales</taxon>
        <taxon>Anaerolineales incertae sedis</taxon>
        <taxon>Candidatus Desulfolinea</taxon>
    </lineage>
</organism>
<dbReference type="GO" id="GO:0016301">
    <property type="term" value="F:kinase activity"/>
    <property type="evidence" value="ECO:0007669"/>
    <property type="project" value="UniProtKB-KW"/>
</dbReference>
<feature type="transmembrane region" description="Helical" evidence="2">
    <location>
        <begin position="20"/>
        <end position="40"/>
    </location>
</feature>
<feature type="transmembrane region" description="Helical" evidence="2">
    <location>
        <begin position="511"/>
        <end position="531"/>
    </location>
</feature>
<reference evidence="4 5" key="1">
    <citation type="submission" date="2020-08" db="EMBL/GenBank/DDBJ databases">
        <title>Bridging the membrane lipid divide: bacteria of the FCB group superphylum have the potential to synthesize archaeal ether lipids.</title>
        <authorList>
            <person name="Villanueva L."/>
            <person name="Von Meijenfeldt F.A.B."/>
            <person name="Westbye A.B."/>
            <person name="Yadav S."/>
            <person name="Hopmans E.C."/>
            <person name="Dutilh B.E."/>
            <person name="Sinninghe Damste J.S."/>
        </authorList>
    </citation>
    <scope>NUCLEOTIDE SEQUENCE [LARGE SCALE GENOMIC DNA]</scope>
    <source>
        <strain evidence="4">NIOZ-UU36</strain>
    </source>
</reference>
<dbReference type="Proteomes" id="UP000614469">
    <property type="component" value="Unassembled WGS sequence"/>
</dbReference>
<name>A0A8J6THQ5_9CHLR</name>
<comment type="caution">
    <text evidence="4">The sequence shown here is derived from an EMBL/GenBank/DDBJ whole genome shotgun (WGS) entry which is preliminary data.</text>
</comment>
<keyword evidence="4" id="KW-0808">Transferase</keyword>
<proteinExistence type="inferred from homology"/>
<evidence type="ECO:0000256" key="1">
    <source>
        <dbReference type="ARBA" id="ARBA00009670"/>
    </source>
</evidence>
<dbReference type="InterPro" id="IPR004147">
    <property type="entry name" value="ABC1_dom"/>
</dbReference>
<feature type="transmembrane region" description="Helical" evidence="2">
    <location>
        <begin position="537"/>
        <end position="557"/>
    </location>
</feature>
<protein>
    <submittedName>
        <fullName evidence="4">AarF/ABC1/UbiB kinase family protein</fullName>
    </submittedName>
</protein>
<evidence type="ECO:0000313" key="5">
    <source>
        <dbReference type="Proteomes" id="UP000614469"/>
    </source>
</evidence>
<dbReference type="PANTHER" id="PTHR10566">
    <property type="entry name" value="CHAPERONE-ACTIVITY OF BC1 COMPLEX CABC1 -RELATED"/>
    <property type="match status" value="1"/>
</dbReference>
<dbReference type="EMBL" id="JACNJN010000060">
    <property type="protein sequence ID" value="MBC8334334.1"/>
    <property type="molecule type" value="Genomic_DNA"/>
</dbReference>
<dbReference type="InterPro" id="IPR050154">
    <property type="entry name" value="UbiB_kinase"/>
</dbReference>